<keyword evidence="1" id="KW-0969">Cilium</keyword>
<keyword evidence="2" id="KW-1185">Reference proteome</keyword>
<sequence length="125" mass="13869">MSTAQMARLAYSRPEAPARTARGVEYDLLARITQKLSQSDQQRSEDYVVFAAALQDNLRLWATFAADVADNDNGLPRKLRAQLFNLYRFIDQHSLKVLEEGGSIAVLIDINTAVMRGLRGDGGRG</sequence>
<reference evidence="1 2" key="1">
    <citation type="submission" date="2018-03" db="EMBL/GenBank/DDBJ databases">
        <title>Cereibacter changlensis.</title>
        <authorList>
            <person name="Meyer T.E."/>
            <person name="Miller S."/>
            <person name="Lodha T."/>
            <person name="Gandham S."/>
            <person name="Chintalapati S."/>
            <person name="Chintalapati V.R."/>
        </authorList>
    </citation>
    <scope>NUCLEOTIDE SEQUENCE [LARGE SCALE GENOMIC DNA]</scope>
    <source>
        <strain evidence="1 2">JA139</strain>
    </source>
</reference>
<dbReference type="RefSeq" id="WP_107662730.1">
    <property type="nucleotide sequence ID" value="NZ_PZKG01000012.1"/>
</dbReference>
<keyword evidence="1" id="KW-0966">Cell projection</keyword>
<evidence type="ECO:0000313" key="2">
    <source>
        <dbReference type="Proteomes" id="UP000241010"/>
    </source>
</evidence>
<dbReference type="InterPro" id="IPR010845">
    <property type="entry name" value="FlaF"/>
</dbReference>
<organism evidence="1 2">
    <name type="scientific">Cereibacter changlensis JA139</name>
    <dbReference type="NCBI Taxonomy" id="1188249"/>
    <lineage>
        <taxon>Bacteria</taxon>
        <taxon>Pseudomonadati</taxon>
        <taxon>Pseudomonadota</taxon>
        <taxon>Alphaproteobacteria</taxon>
        <taxon>Rhodobacterales</taxon>
        <taxon>Paracoccaceae</taxon>
        <taxon>Cereibacter</taxon>
    </lineage>
</organism>
<keyword evidence="1" id="KW-0282">Flagellum</keyword>
<protein>
    <submittedName>
        <fullName evidence="1">Flagellar biosynthesis regulatory protein FlaF</fullName>
    </submittedName>
</protein>
<dbReference type="EMBL" id="PZKG01000012">
    <property type="protein sequence ID" value="PTE22959.1"/>
    <property type="molecule type" value="Genomic_DNA"/>
</dbReference>
<dbReference type="AlphaFoldDB" id="A0A2T4JYG4"/>
<gene>
    <name evidence="1" type="ORF">C5F48_04600</name>
</gene>
<dbReference type="Pfam" id="PF07309">
    <property type="entry name" value="FlaF"/>
    <property type="match status" value="1"/>
</dbReference>
<comment type="caution">
    <text evidence="1">The sequence shown here is derived from an EMBL/GenBank/DDBJ whole genome shotgun (WGS) entry which is preliminary data.</text>
</comment>
<evidence type="ECO:0000313" key="1">
    <source>
        <dbReference type="EMBL" id="PTE22959.1"/>
    </source>
</evidence>
<proteinExistence type="predicted"/>
<dbReference type="NCBIfam" id="NF009435">
    <property type="entry name" value="PRK12794.1"/>
    <property type="match status" value="1"/>
</dbReference>
<dbReference type="Proteomes" id="UP000241010">
    <property type="component" value="Unassembled WGS sequence"/>
</dbReference>
<name>A0A2T4JYG4_9RHOB</name>
<dbReference type="OrthoDB" id="9808944at2"/>
<accession>A0A2T4JYG4</accession>
<dbReference type="GO" id="GO:0044781">
    <property type="term" value="P:bacterial-type flagellum organization"/>
    <property type="evidence" value="ECO:0007669"/>
    <property type="project" value="InterPro"/>
</dbReference>